<reference evidence="2 3" key="1">
    <citation type="submission" date="2014-11" db="EMBL/GenBank/DDBJ databases">
        <authorList>
            <person name="Wibberg Daniel"/>
        </authorList>
    </citation>
    <scope>NUCLEOTIDE SEQUENCE [LARGE SCALE GENOMIC DNA]</scope>
    <source>
        <strain evidence="2">Rhizoctonia solani AG1-IB 7/3/14</strain>
    </source>
</reference>
<dbReference type="EMBL" id="LN679102">
    <property type="protein sequence ID" value="CEL57870.1"/>
    <property type="molecule type" value="Genomic_DNA"/>
</dbReference>
<dbReference type="Proteomes" id="UP000059188">
    <property type="component" value="Unassembled WGS sequence"/>
</dbReference>
<dbReference type="SUPFAM" id="SSF54897">
    <property type="entry name" value="Protease propeptides/inhibitors"/>
    <property type="match status" value="1"/>
</dbReference>
<dbReference type="PANTHER" id="PTHR28288">
    <property type="entry name" value="PROTEASE B INHIBITOR 2"/>
    <property type="match status" value="1"/>
</dbReference>
<dbReference type="InterPro" id="IPR052471">
    <property type="entry name" value="PBI_I9"/>
</dbReference>
<dbReference type="GO" id="GO:0004866">
    <property type="term" value="F:endopeptidase inhibitor activity"/>
    <property type="evidence" value="ECO:0007669"/>
    <property type="project" value="TreeGrafter"/>
</dbReference>
<gene>
    <name evidence="2" type="ORF">RSOLAG1IB_02614</name>
</gene>
<dbReference type="InterPro" id="IPR037045">
    <property type="entry name" value="S8pro/Inhibitor_I9_sf"/>
</dbReference>
<sequence>MKSYIVMFTDSASKEEMDNYKHKVQESGGSIKYEYDIIKGMAISVSDGFAQSFASDPVVSTMELDGVASIQNPN</sequence>
<organism evidence="2 3">
    <name type="scientific">Thanatephorus cucumeris (strain AG1-IB / isolate 7/3/14)</name>
    <name type="common">Lettuce bottom rot fungus</name>
    <name type="synonym">Rhizoctonia solani</name>
    <dbReference type="NCBI Taxonomy" id="1108050"/>
    <lineage>
        <taxon>Eukaryota</taxon>
        <taxon>Fungi</taxon>
        <taxon>Dikarya</taxon>
        <taxon>Basidiomycota</taxon>
        <taxon>Agaricomycotina</taxon>
        <taxon>Agaricomycetes</taxon>
        <taxon>Cantharellales</taxon>
        <taxon>Ceratobasidiaceae</taxon>
        <taxon>Rhizoctonia</taxon>
        <taxon>Rhizoctonia solani AG-1</taxon>
    </lineage>
</organism>
<evidence type="ECO:0000313" key="3">
    <source>
        <dbReference type="Proteomes" id="UP000059188"/>
    </source>
</evidence>
<comment type="similarity">
    <text evidence="1">Belongs to the protease inhibitor I9 family.</text>
</comment>
<name>A0A0B7FJL8_THACB</name>
<dbReference type="AlphaFoldDB" id="A0A0B7FJL8"/>
<dbReference type="GO" id="GO:0042144">
    <property type="term" value="P:vacuole fusion, non-autophagic"/>
    <property type="evidence" value="ECO:0007669"/>
    <property type="project" value="TreeGrafter"/>
</dbReference>
<evidence type="ECO:0000313" key="2">
    <source>
        <dbReference type="EMBL" id="CEL57870.1"/>
    </source>
</evidence>
<evidence type="ECO:0000256" key="1">
    <source>
        <dbReference type="ARBA" id="ARBA00038069"/>
    </source>
</evidence>
<proteinExistence type="inferred from homology"/>
<protein>
    <recommendedName>
        <fullName evidence="4">Inhibitor I9 domain-containing protein</fullName>
    </recommendedName>
</protein>
<dbReference type="OrthoDB" id="5518345at2759"/>
<dbReference type="Gene3D" id="3.30.70.80">
    <property type="entry name" value="Peptidase S8 propeptide/proteinase inhibitor I9"/>
    <property type="match status" value="1"/>
</dbReference>
<keyword evidence="3" id="KW-1185">Reference proteome</keyword>
<accession>A0A0B7FJL8</accession>
<evidence type="ECO:0008006" key="4">
    <source>
        <dbReference type="Google" id="ProtNLM"/>
    </source>
</evidence>
<dbReference type="PANTHER" id="PTHR28288:SF2">
    <property type="entry name" value="PROTEASE B INHIBITOR 2"/>
    <property type="match status" value="1"/>
</dbReference>